<evidence type="ECO:0000256" key="3">
    <source>
        <dbReference type="ARBA" id="ARBA00023295"/>
    </source>
</evidence>
<sequence length="445" mass="52378">MPKQTRKKTKLRKKLDQSSKDDAVLAFPPNFLWGTATSAHQVEGNNINNDWHLFEQEGYADDHQVAGSGPDHYHHYEEDFKITKDLHNNAFRLSIEWSRVEPEDNHWDKKEIEHYQKVLKEARKQGLKTFVTLHHFTNPIWFMHEDGWLNPHAPEIFQSYVMMIVKELGTLVDFWMTINEPMVFATQGYIAGVWPPREKNVIKARKVIKNMAKAHILAYRSIHNVLDKDDYQAQVGFANNVSSFQIYHKHSLKDIIFVQTVDRIWNHWFMRLTKGCHDFLGLNYYFHYRVAKARFSHWQFFTDIRKERREASDVGWEIYPPGIFDVVMDLANYKIPIYITENGIAVDKDNKRARFIVSYVKELYHAIQAGAPVKGYFYWSLLDNWEWEKGYNADFGIVDVDMKTKKRTIRESGKVYSQIAEHNGIPHDLLKFVGHVTLGEITVKD</sequence>
<dbReference type="AlphaFoldDB" id="A0A2M7REQ6"/>
<dbReference type="EMBL" id="PFMC01000022">
    <property type="protein sequence ID" value="PIY95243.1"/>
    <property type="molecule type" value="Genomic_DNA"/>
</dbReference>
<keyword evidence="2 6" id="KW-0378">Hydrolase</keyword>
<dbReference type="Pfam" id="PF00232">
    <property type="entry name" value="Glyco_hydro_1"/>
    <property type="match status" value="2"/>
</dbReference>
<evidence type="ECO:0000256" key="2">
    <source>
        <dbReference type="ARBA" id="ARBA00022801"/>
    </source>
</evidence>
<gene>
    <name evidence="6" type="ORF">COY67_00975</name>
</gene>
<name>A0A2M7REQ6_9BACT</name>
<dbReference type="Proteomes" id="UP000228689">
    <property type="component" value="Unassembled WGS sequence"/>
</dbReference>
<organism evidence="6 7">
    <name type="scientific">Candidatus Komeilibacteria bacterium CG_4_10_14_0_8_um_filter_37_78</name>
    <dbReference type="NCBI Taxonomy" id="1974471"/>
    <lineage>
        <taxon>Bacteria</taxon>
        <taxon>Candidatus Komeiliibacteriota</taxon>
    </lineage>
</organism>
<reference evidence="7" key="1">
    <citation type="submission" date="2017-09" db="EMBL/GenBank/DDBJ databases">
        <title>Depth-based differentiation of microbial function through sediment-hosted aquifers and enrichment of novel symbionts in the deep terrestrial subsurface.</title>
        <authorList>
            <person name="Probst A.J."/>
            <person name="Ladd B."/>
            <person name="Jarett J.K."/>
            <person name="Geller-Mcgrath D.E."/>
            <person name="Sieber C.M.K."/>
            <person name="Emerson J.B."/>
            <person name="Anantharaman K."/>
            <person name="Thomas B.C."/>
            <person name="Malmstrom R."/>
            <person name="Stieglmeier M."/>
            <person name="Klingl A."/>
            <person name="Woyke T."/>
            <person name="Ryan C.M."/>
            <person name="Banfield J.F."/>
        </authorList>
    </citation>
    <scope>NUCLEOTIDE SEQUENCE [LARGE SCALE GENOMIC DNA]</scope>
</reference>
<evidence type="ECO:0000256" key="5">
    <source>
        <dbReference type="RuleBase" id="RU003690"/>
    </source>
</evidence>
<proteinExistence type="inferred from homology"/>
<comment type="similarity">
    <text evidence="1 5">Belongs to the glycosyl hydrolase 1 family.</text>
</comment>
<dbReference type="GO" id="GO:0005975">
    <property type="term" value="P:carbohydrate metabolic process"/>
    <property type="evidence" value="ECO:0007669"/>
    <property type="project" value="InterPro"/>
</dbReference>
<dbReference type="InterPro" id="IPR017853">
    <property type="entry name" value="GH"/>
</dbReference>
<comment type="caution">
    <text evidence="6">The sequence shown here is derived from an EMBL/GenBank/DDBJ whole genome shotgun (WGS) entry which is preliminary data.</text>
</comment>
<evidence type="ECO:0000313" key="7">
    <source>
        <dbReference type="Proteomes" id="UP000228689"/>
    </source>
</evidence>
<feature type="active site" description="Nucleophile" evidence="4">
    <location>
        <position position="341"/>
    </location>
</feature>
<evidence type="ECO:0000256" key="4">
    <source>
        <dbReference type="PROSITE-ProRule" id="PRU10055"/>
    </source>
</evidence>
<dbReference type="PANTHER" id="PTHR10353">
    <property type="entry name" value="GLYCOSYL HYDROLASE"/>
    <property type="match status" value="1"/>
</dbReference>
<protein>
    <submittedName>
        <fullName evidence="6">Glycoside hydrolase family 1 protein</fullName>
    </submittedName>
</protein>
<dbReference type="PROSITE" id="PS00572">
    <property type="entry name" value="GLYCOSYL_HYDROL_F1_1"/>
    <property type="match status" value="1"/>
</dbReference>
<dbReference type="InterPro" id="IPR001360">
    <property type="entry name" value="Glyco_hydro_1"/>
</dbReference>
<dbReference type="InterPro" id="IPR018120">
    <property type="entry name" value="Glyco_hydro_1_AS"/>
</dbReference>
<dbReference type="PRINTS" id="PR00131">
    <property type="entry name" value="GLHYDRLASE1"/>
</dbReference>
<dbReference type="PANTHER" id="PTHR10353:SF209">
    <property type="entry name" value="GALACTOLIPID GALACTOSYLTRANSFERASE SFR2, CHLOROPLASTIC"/>
    <property type="match status" value="1"/>
</dbReference>
<accession>A0A2M7REQ6</accession>
<evidence type="ECO:0000313" key="6">
    <source>
        <dbReference type="EMBL" id="PIY95243.1"/>
    </source>
</evidence>
<keyword evidence="3" id="KW-0326">Glycosidase</keyword>
<evidence type="ECO:0000256" key="1">
    <source>
        <dbReference type="ARBA" id="ARBA00010838"/>
    </source>
</evidence>
<dbReference type="Gene3D" id="3.20.20.80">
    <property type="entry name" value="Glycosidases"/>
    <property type="match status" value="1"/>
</dbReference>
<dbReference type="GO" id="GO:0008422">
    <property type="term" value="F:beta-glucosidase activity"/>
    <property type="evidence" value="ECO:0007669"/>
    <property type="project" value="TreeGrafter"/>
</dbReference>
<dbReference type="SUPFAM" id="SSF51445">
    <property type="entry name" value="(Trans)glycosidases"/>
    <property type="match status" value="1"/>
</dbReference>